<dbReference type="Proteomes" id="UP000239434">
    <property type="component" value="Unassembled WGS sequence"/>
</dbReference>
<comment type="caution">
    <text evidence="1">The sequence shown here is derived from an EMBL/GenBank/DDBJ whole genome shotgun (WGS) entry which is preliminary data.</text>
</comment>
<organism evidence="1 2">
    <name type="scientific">Phyllobacterium phragmitis</name>
    <dbReference type="NCBI Taxonomy" id="2670329"/>
    <lineage>
        <taxon>Bacteria</taxon>
        <taxon>Pseudomonadati</taxon>
        <taxon>Pseudomonadota</taxon>
        <taxon>Alphaproteobacteria</taxon>
        <taxon>Hyphomicrobiales</taxon>
        <taxon>Phyllobacteriaceae</taxon>
        <taxon>Phyllobacterium</taxon>
    </lineage>
</organism>
<proteinExistence type="predicted"/>
<gene>
    <name evidence="1" type="ORF">C5748_24990</name>
</gene>
<accession>A0A2S9IJV8</accession>
<evidence type="ECO:0000313" key="1">
    <source>
        <dbReference type="EMBL" id="PRD40799.1"/>
    </source>
</evidence>
<dbReference type="RefSeq" id="WP_105745419.1">
    <property type="nucleotide sequence ID" value="NZ_PVBR01000030.1"/>
</dbReference>
<protein>
    <submittedName>
        <fullName evidence="1">Uncharacterized protein</fullName>
    </submittedName>
</protein>
<keyword evidence="2" id="KW-1185">Reference proteome</keyword>
<dbReference type="EMBL" id="PVBR01000030">
    <property type="protein sequence ID" value="PRD40799.1"/>
    <property type="molecule type" value="Genomic_DNA"/>
</dbReference>
<reference evidence="1 2" key="1">
    <citation type="submission" date="2018-02" db="EMBL/GenBank/DDBJ databases">
        <title>The draft genome of Phyllobacterium sp. 1N-3.</title>
        <authorList>
            <person name="Liu L."/>
            <person name="Li L."/>
            <person name="Zhang X."/>
            <person name="Wang T."/>
            <person name="Liang L."/>
        </authorList>
    </citation>
    <scope>NUCLEOTIDE SEQUENCE [LARGE SCALE GENOMIC DNA]</scope>
    <source>
        <strain evidence="1 2">1N-3</strain>
    </source>
</reference>
<evidence type="ECO:0000313" key="2">
    <source>
        <dbReference type="Proteomes" id="UP000239434"/>
    </source>
</evidence>
<name>A0A2S9IJV8_9HYPH</name>
<sequence length="79" mass="8851">MSTADAIRDFFQRGESGEDAGNVEKLSIDLGLSRATTYRLLKLFQSDGTVMSLLKRKRGRPDRLTIKYSSAIKPAHSYN</sequence>
<dbReference type="AlphaFoldDB" id="A0A2S9IJV8"/>